<protein>
    <submittedName>
        <fullName evidence="1">Uncharacterized protein</fullName>
    </submittedName>
</protein>
<comment type="caution">
    <text evidence="1">The sequence shown here is derived from an EMBL/GenBank/DDBJ whole genome shotgun (WGS) entry which is preliminary data.</text>
</comment>
<dbReference type="Proteomes" id="UP001156690">
    <property type="component" value="Unassembled WGS sequence"/>
</dbReference>
<gene>
    <name evidence="1" type="ORF">GCM10007932_30970</name>
</gene>
<dbReference type="AlphaFoldDB" id="A0AAV5NU04"/>
<reference evidence="2" key="1">
    <citation type="journal article" date="2019" name="Int. J. Syst. Evol. Microbiol.">
        <title>The Global Catalogue of Microorganisms (GCM) 10K type strain sequencing project: providing services to taxonomists for standard genome sequencing and annotation.</title>
        <authorList>
            <consortium name="The Broad Institute Genomics Platform"/>
            <consortium name="The Broad Institute Genome Sequencing Center for Infectious Disease"/>
            <person name="Wu L."/>
            <person name="Ma J."/>
        </authorList>
    </citation>
    <scope>NUCLEOTIDE SEQUENCE [LARGE SCALE GENOMIC DNA]</scope>
    <source>
        <strain evidence="2">NBRC 15640</strain>
    </source>
</reference>
<proteinExistence type="predicted"/>
<name>A0AAV5NU04_9VIBR</name>
<dbReference type="EMBL" id="BSNX01000037">
    <property type="protein sequence ID" value="GLQ73737.1"/>
    <property type="molecule type" value="Genomic_DNA"/>
</dbReference>
<evidence type="ECO:0000313" key="2">
    <source>
        <dbReference type="Proteomes" id="UP001156690"/>
    </source>
</evidence>
<evidence type="ECO:0000313" key="1">
    <source>
        <dbReference type="EMBL" id="GLQ73737.1"/>
    </source>
</evidence>
<dbReference type="RefSeq" id="WP_101111307.1">
    <property type="nucleotide sequence ID" value="NZ_AP025144.1"/>
</dbReference>
<sequence>MTTSVIPSNFAEWRHCITVECGISLTPSYIEKRIQALQSEKDEHTRQFVRLYGEQYKQQVVAWFERAKAEAA</sequence>
<accession>A0AAV5NU04</accession>
<keyword evidence="2" id="KW-1185">Reference proteome</keyword>
<organism evidence="1 2">
    <name type="scientific">Vibrio penaeicida</name>
    <dbReference type="NCBI Taxonomy" id="104609"/>
    <lineage>
        <taxon>Bacteria</taxon>
        <taxon>Pseudomonadati</taxon>
        <taxon>Pseudomonadota</taxon>
        <taxon>Gammaproteobacteria</taxon>
        <taxon>Vibrionales</taxon>
        <taxon>Vibrionaceae</taxon>
        <taxon>Vibrio</taxon>
    </lineage>
</organism>